<evidence type="ECO:0000256" key="1">
    <source>
        <dbReference type="SAM" id="MobiDB-lite"/>
    </source>
</evidence>
<organism evidence="3 4">
    <name type="scientific">Pseudomonas phage LKA5</name>
    <dbReference type="NCBI Taxonomy" id="1327940"/>
    <lineage>
        <taxon>Viruses</taxon>
        <taxon>Duplodnaviria</taxon>
        <taxon>Heunggongvirae</taxon>
        <taxon>Uroviricota</taxon>
        <taxon>Caudoviricetes</taxon>
        <taxon>Hollowayvirus</taxon>
        <taxon>Hollowayvirus LKA5</taxon>
    </lineage>
</organism>
<evidence type="ECO:0000313" key="3">
    <source>
        <dbReference type="EMBL" id="AGR46374.1"/>
    </source>
</evidence>
<protein>
    <submittedName>
        <fullName evidence="3">Uncharacterized protein</fullName>
    </submittedName>
</protein>
<gene>
    <name evidence="3" type="ORF">LKA5_020</name>
</gene>
<accession>A0A0U1W0F8</accession>
<sequence>MQSSATTARGRNAQHGGALKATAPNYSSPWSRRTARWSAICRSIATRSQLRRSRRPEAQSTKPREGPPHEAKCDWRPPGAHRSCVGNRRAGPGGSVLRLADLQDAPDMNAKRKAIWVGGLIGGLLFLLILALGPIWGGLITAEQPATAPAAVKRATP</sequence>
<dbReference type="Proteomes" id="UP000225231">
    <property type="component" value="Segment"/>
</dbReference>
<keyword evidence="2" id="KW-1133">Transmembrane helix</keyword>
<feature type="region of interest" description="Disordered" evidence="1">
    <location>
        <begin position="1"/>
        <end position="32"/>
    </location>
</feature>
<reference evidence="3 4" key="1">
    <citation type="submission" date="2013-04" db="EMBL/GenBank/DDBJ databases">
        <title>Complete genome sequence of F116-like bacteriophages.</title>
        <authorList>
            <person name="Lammens E.A."/>
            <person name="Lavigne R."/>
        </authorList>
    </citation>
    <scope>NUCLEOTIDE SEQUENCE [LARGE SCALE GENOMIC DNA]</scope>
    <source>
        <strain evidence="3">LKA5</strain>
    </source>
</reference>
<dbReference type="EMBL" id="KC900378">
    <property type="protein sequence ID" value="AGR46374.1"/>
    <property type="molecule type" value="Genomic_DNA"/>
</dbReference>
<proteinExistence type="predicted"/>
<evidence type="ECO:0000256" key="2">
    <source>
        <dbReference type="SAM" id="Phobius"/>
    </source>
</evidence>
<keyword evidence="4" id="KW-1185">Reference proteome</keyword>
<evidence type="ECO:0000313" key="4">
    <source>
        <dbReference type="Proteomes" id="UP000225231"/>
    </source>
</evidence>
<keyword evidence="2" id="KW-0812">Transmembrane</keyword>
<feature type="transmembrane region" description="Helical" evidence="2">
    <location>
        <begin position="114"/>
        <end position="136"/>
    </location>
</feature>
<feature type="region of interest" description="Disordered" evidence="1">
    <location>
        <begin position="47"/>
        <end position="90"/>
    </location>
</feature>
<feature type="compositionally biased region" description="Basic and acidic residues" evidence="1">
    <location>
        <begin position="62"/>
        <end position="75"/>
    </location>
</feature>
<name>A0A0U1W0F8_9CAUD</name>
<keyword evidence="2" id="KW-0472">Membrane</keyword>